<gene>
    <name evidence="3" type="ORF">ACFFVD_17375</name>
</gene>
<feature type="region of interest" description="Disordered" evidence="1">
    <location>
        <begin position="94"/>
        <end position="115"/>
    </location>
</feature>
<comment type="caution">
    <text evidence="3">The sequence shown here is derived from an EMBL/GenBank/DDBJ whole genome shotgun (WGS) entry which is preliminary data.</text>
</comment>
<feature type="transmembrane region" description="Helical" evidence="2">
    <location>
        <begin position="44"/>
        <end position="60"/>
    </location>
</feature>
<dbReference type="Proteomes" id="UP001589700">
    <property type="component" value="Unassembled WGS sequence"/>
</dbReference>
<keyword evidence="2" id="KW-1133">Transmembrane helix</keyword>
<keyword evidence="4" id="KW-1185">Reference proteome</keyword>
<evidence type="ECO:0000313" key="4">
    <source>
        <dbReference type="Proteomes" id="UP001589700"/>
    </source>
</evidence>
<evidence type="ECO:0000256" key="2">
    <source>
        <dbReference type="SAM" id="Phobius"/>
    </source>
</evidence>
<feature type="transmembrane region" description="Helical" evidence="2">
    <location>
        <begin position="20"/>
        <end position="38"/>
    </location>
</feature>
<name>A0ABV5JV86_9ACTN</name>
<feature type="transmembrane region" description="Helical" evidence="2">
    <location>
        <begin position="67"/>
        <end position="83"/>
    </location>
</feature>
<proteinExistence type="predicted"/>
<evidence type="ECO:0000256" key="1">
    <source>
        <dbReference type="SAM" id="MobiDB-lite"/>
    </source>
</evidence>
<organism evidence="3 4">
    <name type="scientific">Dietzia aerolata</name>
    <dbReference type="NCBI Taxonomy" id="595984"/>
    <lineage>
        <taxon>Bacteria</taxon>
        <taxon>Bacillati</taxon>
        <taxon>Actinomycetota</taxon>
        <taxon>Actinomycetes</taxon>
        <taxon>Mycobacteriales</taxon>
        <taxon>Dietziaceae</taxon>
        <taxon>Dietzia</taxon>
    </lineage>
</organism>
<dbReference type="EMBL" id="JBHMDY010000033">
    <property type="protein sequence ID" value="MFB9261551.1"/>
    <property type="molecule type" value="Genomic_DNA"/>
</dbReference>
<accession>A0ABV5JV86</accession>
<reference evidence="3 4" key="1">
    <citation type="submission" date="2024-09" db="EMBL/GenBank/DDBJ databases">
        <authorList>
            <person name="Sun Q."/>
            <person name="Mori K."/>
        </authorList>
    </citation>
    <scope>NUCLEOTIDE SEQUENCE [LARGE SCALE GENOMIC DNA]</scope>
    <source>
        <strain evidence="3 4">CCM 7659</strain>
    </source>
</reference>
<protein>
    <submittedName>
        <fullName evidence="3">Uncharacterized protein</fullName>
    </submittedName>
</protein>
<keyword evidence="2" id="KW-0472">Membrane</keyword>
<evidence type="ECO:0000313" key="3">
    <source>
        <dbReference type="EMBL" id="MFB9261551.1"/>
    </source>
</evidence>
<sequence>MTRESPTRPLGRFHNPVWRITAFTIAVFVTSFIGRWGFHHDSGISLYWPATGVIVLWALTVRNKVEYFAFVALTFVVLFVLNFRTDLWSPQLDAAASGVPAPTDRSPAPLGADTG</sequence>
<dbReference type="RefSeq" id="WP_182632384.1">
    <property type="nucleotide sequence ID" value="NZ_JAALDM010000138.1"/>
</dbReference>
<keyword evidence="2" id="KW-0812">Transmembrane</keyword>